<keyword evidence="1" id="KW-1133">Transmembrane helix</keyword>
<feature type="transmembrane region" description="Helical" evidence="1">
    <location>
        <begin position="12"/>
        <end position="31"/>
    </location>
</feature>
<proteinExistence type="predicted"/>
<keyword evidence="1" id="KW-0472">Membrane</keyword>
<comment type="caution">
    <text evidence="2">The sequence shown here is derived from an EMBL/GenBank/DDBJ whole genome shotgun (WGS) entry which is preliminary data.</text>
</comment>
<sequence length="171" mass="19335">MKNTVLKYGLYSFLTAFGLFFIALYFGQGLAFTTQEVIGYTTMVTSLSFVYFGIKHYKNHELNGKIDFKTAFSIGALISLFAAIGFGLMDAIYITKINPDFTEQYLAYEYNLLDARTDLSIKEINLEKVSLQKQSEAFGNPFTVFFIMSMMVFVIGIIISLLSALVLHKKE</sequence>
<gene>
    <name evidence="2" type="ORF">H2O64_07315</name>
</gene>
<dbReference type="Proteomes" id="UP000619238">
    <property type="component" value="Unassembled WGS sequence"/>
</dbReference>
<keyword evidence="3" id="KW-1185">Reference proteome</keyword>
<feature type="transmembrane region" description="Helical" evidence="1">
    <location>
        <begin position="142"/>
        <end position="167"/>
    </location>
</feature>
<protein>
    <submittedName>
        <fullName evidence="2">DUF4199 domain-containing protein</fullName>
    </submittedName>
</protein>
<dbReference type="Pfam" id="PF13858">
    <property type="entry name" value="DUF4199"/>
    <property type="match status" value="1"/>
</dbReference>
<evidence type="ECO:0000256" key="1">
    <source>
        <dbReference type="SAM" id="Phobius"/>
    </source>
</evidence>
<organism evidence="2 3">
    <name type="scientific">Kordia aestuariivivens</name>
    <dbReference type="NCBI Taxonomy" id="2759037"/>
    <lineage>
        <taxon>Bacteria</taxon>
        <taxon>Pseudomonadati</taxon>
        <taxon>Bacteroidota</taxon>
        <taxon>Flavobacteriia</taxon>
        <taxon>Flavobacteriales</taxon>
        <taxon>Flavobacteriaceae</taxon>
        <taxon>Kordia</taxon>
    </lineage>
</organism>
<name>A0ABR7Q7Z9_9FLAO</name>
<dbReference type="RefSeq" id="WP_187561511.1">
    <property type="nucleotide sequence ID" value="NZ_JACGWS010000003.1"/>
</dbReference>
<accession>A0ABR7Q7Z9</accession>
<feature type="transmembrane region" description="Helical" evidence="1">
    <location>
        <begin position="37"/>
        <end position="54"/>
    </location>
</feature>
<dbReference type="InterPro" id="IPR025250">
    <property type="entry name" value="DUF4199"/>
</dbReference>
<feature type="transmembrane region" description="Helical" evidence="1">
    <location>
        <begin position="74"/>
        <end position="94"/>
    </location>
</feature>
<reference evidence="2 3" key="1">
    <citation type="submission" date="2020-07" db="EMBL/GenBank/DDBJ databases">
        <title>Description of Kordia aestuariivivens sp. nov., isolated from a tidal flat.</title>
        <authorList>
            <person name="Park S."/>
            <person name="Yoon J.-H."/>
        </authorList>
    </citation>
    <scope>NUCLEOTIDE SEQUENCE [LARGE SCALE GENOMIC DNA]</scope>
    <source>
        <strain evidence="2 3">YSTF-M3</strain>
    </source>
</reference>
<evidence type="ECO:0000313" key="2">
    <source>
        <dbReference type="EMBL" id="MBC8754476.1"/>
    </source>
</evidence>
<dbReference type="EMBL" id="JACGWS010000003">
    <property type="protein sequence ID" value="MBC8754476.1"/>
    <property type="molecule type" value="Genomic_DNA"/>
</dbReference>
<keyword evidence="1" id="KW-0812">Transmembrane</keyword>
<evidence type="ECO:0000313" key="3">
    <source>
        <dbReference type="Proteomes" id="UP000619238"/>
    </source>
</evidence>